<keyword evidence="3" id="KW-1185">Reference proteome</keyword>
<feature type="domain" description="DUF1664" evidence="1">
    <location>
        <begin position="121"/>
        <end position="244"/>
    </location>
</feature>
<proteinExistence type="predicted"/>
<accession>A0A7J7D424</accession>
<evidence type="ECO:0000313" key="3">
    <source>
        <dbReference type="Proteomes" id="UP000593562"/>
    </source>
</evidence>
<dbReference type="Pfam" id="PF07889">
    <property type="entry name" value="DUF1664"/>
    <property type="match status" value="1"/>
</dbReference>
<comment type="caution">
    <text evidence="2">The sequence shown here is derived from an EMBL/GenBank/DDBJ whole genome shotgun (WGS) entry which is preliminary data.</text>
</comment>
<dbReference type="PANTHER" id="PTHR46667">
    <property type="entry name" value="OS05G0182700 PROTEIN"/>
    <property type="match status" value="1"/>
</dbReference>
<dbReference type="FunCoup" id="A0A7J7D424">
    <property type="interactions" value="3464"/>
</dbReference>
<dbReference type="InterPro" id="IPR012458">
    <property type="entry name" value="DUF1664"/>
</dbReference>
<reference evidence="2 3" key="1">
    <citation type="journal article" date="2020" name="Nat. Commun.">
        <title>Genome of Tripterygium wilfordii and identification of cytochrome P450 involved in triptolide biosynthesis.</title>
        <authorList>
            <person name="Tu L."/>
            <person name="Su P."/>
            <person name="Zhang Z."/>
            <person name="Gao L."/>
            <person name="Wang J."/>
            <person name="Hu T."/>
            <person name="Zhou J."/>
            <person name="Zhang Y."/>
            <person name="Zhao Y."/>
            <person name="Liu Y."/>
            <person name="Song Y."/>
            <person name="Tong Y."/>
            <person name="Lu Y."/>
            <person name="Yang J."/>
            <person name="Xu C."/>
            <person name="Jia M."/>
            <person name="Peters R.J."/>
            <person name="Huang L."/>
            <person name="Gao W."/>
        </authorList>
    </citation>
    <scope>NUCLEOTIDE SEQUENCE [LARGE SCALE GENOMIC DNA]</scope>
    <source>
        <strain evidence="3">cv. XIE 37</strain>
        <tissue evidence="2">Leaf</tissue>
    </source>
</reference>
<protein>
    <recommendedName>
        <fullName evidence="1">DUF1664 domain-containing protein</fullName>
    </recommendedName>
</protein>
<organism evidence="2 3">
    <name type="scientific">Tripterygium wilfordii</name>
    <name type="common">Thunder God vine</name>
    <dbReference type="NCBI Taxonomy" id="458696"/>
    <lineage>
        <taxon>Eukaryota</taxon>
        <taxon>Viridiplantae</taxon>
        <taxon>Streptophyta</taxon>
        <taxon>Embryophyta</taxon>
        <taxon>Tracheophyta</taxon>
        <taxon>Spermatophyta</taxon>
        <taxon>Magnoliopsida</taxon>
        <taxon>eudicotyledons</taxon>
        <taxon>Gunneridae</taxon>
        <taxon>Pentapetalae</taxon>
        <taxon>rosids</taxon>
        <taxon>fabids</taxon>
        <taxon>Celastrales</taxon>
        <taxon>Celastraceae</taxon>
        <taxon>Tripterygium</taxon>
    </lineage>
</organism>
<gene>
    <name evidence="2" type="ORF">HS088_TW10G00004</name>
</gene>
<dbReference type="Proteomes" id="UP000593562">
    <property type="component" value="Unassembled WGS sequence"/>
</dbReference>
<dbReference type="InParanoid" id="A0A7J7D424"/>
<sequence>MYKVDSGEAATPFHPQICSPRWQPTIDAMAMQTGIGVSKILIIAGAGYTGTILMKNGKLADLIGELQSLVKRMEKSGEQSDGDADFSDALAAQVRRLSMEVRQLASGGRQIMVLNGNSVPGNMSSLIVPAATLGALGYGYMWWKGFSFSDLMYVTKRNMATAVTNLTKHLESVTEALSAAKKHLTQRIESLDYKMERQNQVSKEIQANVSQACEDLGKIDVDLSELQKMVSGLDFKIDSLEYKQDIANAGVWYLCKFVEGKKVDMPEFLQKDQLKISGKNRRLLTNSESPSLKGLKDIADALSETISDGNSNLDDQARTVKRTTSAIC</sequence>
<dbReference type="PANTHER" id="PTHR46667:SF6">
    <property type="entry name" value="OS01G0185100 PROTEIN"/>
    <property type="match status" value="1"/>
</dbReference>
<dbReference type="EMBL" id="JAAARO010000010">
    <property type="protein sequence ID" value="KAF5741009.1"/>
    <property type="molecule type" value="Genomic_DNA"/>
</dbReference>
<dbReference type="AlphaFoldDB" id="A0A7J7D424"/>
<evidence type="ECO:0000313" key="2">
    <source>
        <dbReference type="EMBL" id="KAF5741009.1"/>
    </source>
</evidence>
<dbReference type="OrthoDB" id="544175at2759"/>
<name>A0A7J7D424_TRIWF</name>
<evidence type="ECO:0000259" key="1">
    <source>
        <dbReference type="Pfam" id="PF07889"/>
    </source>
</evidence>